<protein>
    <submittedName>
        <fullName evidence="4">CAAX protease self-immunity</fullName>
    </submittedName>
</protein>
<dbReference type="GO" id="GO:0006508">
    <property type="term" value="P:proteolysis"/>
    <property type="evidence" value="ECO:0007669"/>
    <property type="project" value="UniProtKB-KW"/>
</dbReference>
<proteinExistence type="predicted"/>
<evidence type="ECO:0000313" key="4">
    <source>
        <dbReference type="EMBL" id="SNR66278.1"/>
    </source>
</evidence>
<organism evidence="4 5">
    <name type="scientific">Actinoplanes regularis</name>
    <dbReference type="NCBI Taxonomy" id="52697"/>
    <lineage>
        <taxon>Bacteria</taxon>
        <taxon>Bacillati</taxon>
        <taxon>Actinomycetota</taxon>
        <taxon>Actinomycetes</taxon>
        <taxon>Micromonosporales</taxon>
        <taxon>Micromonosporaceae</taxon>
        <taxon>Actinoplanes</taxon>
    </lineage>
</organism>
<dbReference type="OrthoDB" id="2357478at2"/>
<keyword evidence="4" id="KW-0378">Hydrolase</keyword>
<evidence type="ECO:0000259" key="3">
    <source>
        <dbReference type="Pfam" id="PF02517"/>
    </source>
</evidence>
<feature type="transmembrane region" description="Helical" evidence="2">
    <location>
        <begin position="168"/>
        <end position="187"/>
    </location>
</feature>
<feature type="transmembrane region" description="Helical" evidence="2">
    <location>
        <begin position="6"/>
        <end position="25"/>
    </location>
</feature>
<keyword evidence="2" id="KW-1133">Transmembrane helix</keyword>
<feature type="transmembrane region" description="Helical" evidence="2">
    <location>
        <begin position="46"/>
        <end position="68"/>
    </location>
</feature>
<evidence type="ECO:0000313" key="5">
    <source>
        <dbReference type="Proteomes" id="UP000198415"/>
    </source>
</evidence>
<evidence type="ECO:0000256" key="1">
    <source>
        <dbReference type="SAM" id="MobiDB-lite"/>
    </source>
</evidence>
<reference evidence="4 5" key="1">
    <citation type="submission" date="2017-06" db="EMBL/GenBank/DDBJ databases">
        <authorList>
            <person name="Kim H.J."/>
            <person name="Triplett B.A."/>
        </authorList>
    </citation>
    <scope>NUCLEOTIDE SEQUENCE [LARGE SCALE GENOMIC DNA]</scope>
    <source>
        <strain evidence="4 5">DSM 43151</strain>
    </source>
</reference>
<name>A0A238Y631_9ACTN</name>
<keyword evidence="5" id="KW-1185">Reference proteome</keyword>
<dbReference type="Pfam" id="PF02517">
    <property type="entry name" value="Rce1-like"/>
    <property type="match status" value="1"/>
</dbReference>
<evidence type="ECO:0000256" key="2">
    <source>
        <dbReference type="SAM" id="Phobius"/>
    </source>
</evidence>
<gene>
    <name evidence="4" type="ORF">SAMN06264365_104271</name>
</gene>
<keyword evidence="2" id="KW-0812">Transmembrane</keyword>
<dbReference type="RefSeq" id="WP_089293448.1">
    <property type="nucleotide sequence ID" value="NZ_BOMU01000038.1"/>
</dbReference>
<feature type="transmembrane region" description="Helical" evidence="2">
    <location>
        <begin position="199"/>
        <end position="223"/>
    </location>
</feature>
<keyword evidence="4" id="KW-0645">Protease</keyword>
<dbReference type="GO" id="GO:0080120">
    <property type="term" value="P:CAAX-box protein maturation"/>
    <property type="evidence" value="ECO:0007669"/>
    <property type="project" value="UniProtKB-ARBA"/>
</dbReference>
<keyword evidence="2" id="KW-0472">Membrane</keyword>
<feature type="domain" description="CAAX prenyl protease 2/Lysostaphin resistance protein A-like" evidence="3">
    <location>
        <begin position="140"/>
        <end position="225"/>
    </location>
</feature>
<dbReference type="InterPro" id="IPR003675">
    <property type="entry name" value="Rce1/LyrA-like_dom"/>
</dbReference>
<feature type="region of interest" description="Disordered" evidence="1">
    <location>
        <begin position="240"/>
        <end position="282"/>
    </location>
</feature>
<dbReference type="EMBL" id="FZNR01000004">
    <property type="protein sequence ID" value="SNR66278.1"/>
    <property type="molecule type" value="Genomic_DNA"/>
</dbReference>
<dbReference type="GO" id="GO:0004175">
    <property type="term" value="F:endopeptidase activity"/>
    <property type="evidence" value="ECO:0007669"/>
    <property type="project" value="UniProtKB-ARBA"/>
</dbReference>
<sequence>MTPLILSVVLILMLLADAILGAVRARSVLAALAAAPANRVRFYRRALAVGWVRAAMATLVALIAGLSLTEIGMSGPGGGPTGGAPNGWLLAWSAAILIGVSTGVGAVRIRRAMRAGRVFPKRARIAPLIPRTTGERRYAAALSVTAGITEEIVFRGALIALGIEVFHLPVPVIAALSLVLFAAFHAYQGRAGVLNAGVLGLWFTGLTLLAGSILPAIVLHIVFDLWAFLVVPAEPTPRPAEVVPADTGERVAPLVDTPPPSEEGRTDAPSTIPAIRSPIPAG</sequence>
<dbReference type="AlphaFoldDB" id="A0A238Y631"/>
<dbReference type="Proteomes" id="UP000198415">
    <property type="component" value="Unassembled WGS sequence"/>
</dbReference>
<feature type="transmembrane region" description="Helical" evidence="2">
    <location>
        <begin position="88"/>
        <end position="107"/>
    </location>
</feature>
<accession>A0A238Y631</accession>